<dbReference type="Proteomes" id="UP000265930">
    <property type="component" value="Unassembled WGS sequence"/>
</dbReference>
<protein>
    <recommendedName>
        <fullName evidence="6">Reticulocyte-binding protein</fullName>
    </recommendedName>
</protein>
<dbReference type="EMBL" id="QXDJ01000001">
    <property type="protein sequence ID" value="RII36506.1"/>
    <property type="molecule type" value="Genomic_DNA"/>
</dbReference>
<keyword evidence="1" id="KW-0472">Membrane</keyword>
<gene>
    <name evidence="2" type="ORF">CLCHR_28520</name>
    <name evidence="3" type="ORF">D2A34_03730</name>
</gene>
<name>A0A1V4ILB9_9CLOT</name>
<keyword evidence="1" id="KW-0812">Transmembrane</keyword>
<keyword evidence="1" id="KW-1133">Transmembrane helix</keyword>
<evidence type="ECO:0008006" key="6">
    <source>
        <dbReference type="Google" id="ProtNLM"/>
    </source>
</evidence>
<evidence type="ECO:0000313" key="2">
    <source>
        <dbReference type="EMBL" id="OPJ60726.1"/>
    </source>
</evidence>
<dbReference type="OrthoDB" id="1933790at2"/>
<keyword evidence="4" id="KW-1185">Reference proteome</keyword>
<proteinExistence type="predicted"/>
<organism evidence="2 4">
    <name type="scientific">Clostridium chromiireducens</name>
    <dbReference type="NCBI Taxonomy" id="225345"/>
    <lineage>
        <taxon>Bacteria</taxon>
        <taxon>Bacillati</taxon>
        <taxon>Bacillota</taxon>
        <taxon>Clostridia</taxon>
        <taxon>Eubacteriales</taxon>
        <taxon>Clostridiaceae</taxon>
        <taxon>Clostridium</taxon>
    </lineage>
</organism>
<evidence type="ECO:0000256" key="1">
    <source>
        <dbReference type="SAM" id="Phobius"/>
    </source>
</evidence>
<evidence type="ECO:0000313" key="4">
    <source>
        <dbReference type="Proteomes" id="UP000191056"/>
    </source>
</evidence>
<dbReference type="AlphaFoldDB" id="A0A1V4ILB9"/>
<reference evidence="2 4" key="1">
    <citation type="submission" date="2017-03" db="EMBL/GenBank/DDBJ databases">
        <title>Genome sequence of Clostridium chromiireducens DSM 23318.</title>
        <authorList>
            <person name="Poehlein A."/>
            <person name="Daniel R."/>
        </authorList>
    </citation>
    <scope>NUCLEOTIDE SEQUENCE [LARGE SCALE GENOMIC DNA]</scope>
    <source>
        <strain evidence="2 4">DSM 23318</strain>
    </source>
</reference>
<feature type="transmembrane region" description="Helical" evidence="1">
    <location>
        <begin position="12"/>
        <end position="30"/>
    </location>
</feature>
<dbReference type="Proteomes" id="UP000191056">
    <property type="component" value="Unassembled WGS sequence"/>
</dbReference>
<evidence type="ECO:0000313" key="5">
    <source>
        <dbReference type="Proteomes" id="UP000265930"/>
    </source>
</evidence>
<reference evidence="3 5" key="2">
    <citation type="submission" date="2018-08" db="EMBL/GenBank/DDBJ databases">
        <title>Genome of Clostridium chromiireducens C1, DSM12136.</title>
        <authorList>
            <person name="Xing M."/>
            <person name="Wei Y."/>
            <person name="Ang E.L."/>
            <person name="Zhao H."/>
            <person name="Zhang Y."/>
        </authorList>
    </citation>
    <scope>NUCLEOTIDE SEQUENCE [LARGE SCALE GENOMIC DNA]</scope>
    <source>
        <strain evidence="3 5">C1</strain>
    </source>
</reference>
<evidence type="ECO:0000313" key="3">
    <source>
        <dbReference type="EMBL" id="RII36506.1"/>
    </source>
</evidence>
<dbReference type="STRING" id="225345.CLCHR_28520"/>
<dbReference type="EMBL" id="MZGT01000037">
    <property type="protein sequence ID" value="OPJ60726.1"/>
    <property type="molecule type" value="Genomic_DNA"/>
</dbReference>
<accession>A0A1V4ILB9</accession>
<sequence length="223" mass="26697">MVKGIKNIDYLMLLSVLLVISIIFNLYTFFKLNNYKYKIEQQSYTKIEDFKQRNESNMDILSKSVEEKSIKNEDLLKLYKNYDVMSSDTMELWQQYGSYMQNAIPLFSKNIKTKKIMENDIHGRIKEYMLSVLNKEMKNERDKFILESEDLESFKSMHEISSKLYEYFNDFNEKTLNGVTGEAKEKKVIKEHYWIDMLEGIYDISDSYVNLQWKIEETKNTNS</sequence>
<comment type="caution">
    <text evidence="2">The sequence shown here is derived from an EMBL/GenBank/DDBJ whole genome shotgun (WGS) entry which is preliminary data.</text>
</comment>
<dbReference type="RefSeq" id="WP_079440485.1">
    <property type="nucleotide sequence ID" value="NZ_MZGT01000037.1"/>
</dbReference>